<dbReference type="InterPro" id="IPR016181">
    <property type="entry name" value="Acyl_CoA_acyltransferase"/>
</dbReference>
<dbReference type="EMBL" id="BMFL01000001">
    <property type="protein sequence ID" value="GGE87220.1"/>
    <property type="molecule type" value="Genomic_DNA"/>
</dbReference>
<evidence type="ECO:0000313" key="3">
    <source>
        <dbReference type="Proteomes" id="UP000184120"/>
    </source>
</evidence>
<accession>A0A1M6Z474</accession>
<dbReference type="OrthoDB" id="1113003at2"/>
<protein>
    <recommendedName>
        <fullName evidence="5">Acetyltransferase (GNAT) domain-containing protein</fullName>
    </recommendedName>
</protein>
<dbReference type="SUPFAM" id="SSF55729">
    <property type="entry name" value="Acyl-CoA N-acyltransferases (Nat)"/>
    <property type="match status" value="1"/>
</dbReference>
<dbReference type="EMBL" id="FRBH01000007">
    <property type="protein sequence ID" value="SHL25326.1"/>
    <property type="molecule type" value="Genomic_DNA"/>
</dbReference>
<dbReference type="Proteomes" id="UP000650994">
    <property type="component" value="Unassembled WGS sequence"/>
</dbReference>
<dbReference type="Gene3D" id="3.40.630.30">
    <property type="match status" value="1"/>
</dbReference>
<sequence length="290" mass="34508">MIKRISRKNLDLEKYSTCLASAINYRIYAEYWYLDTLVGENWACYVWNDYEAIMPICYAKKLGIKYIIQPIYCQQLGVFHAENFSKEVFHQFEKKLHRNLVRSYHFNEENTVMFSPKGKHRVNQVLDISKSYDETFTSYSRNRRNEVRKAKKSNYKVVKVDKLDNFFRINADYDYLKKDQLEHKLTQSIINLVGLNIINVFEIYTEDEVLLGCQLEMISNNRIYNFAFARNQSEKNQQCSAFIIDFLIEKSSDKNLLFDFEGSMVTSINQFFKGFGTEEKNYTNYSNFSF</sequence>
<dbReference type="AlphaFoldDB" id="A0A1M6Z474"/>
<reference evidence="2" key="3">
    <citation type="submission" date="2016-11" db="EMBL/GenBank/DDBJ databases">
        <authorList>
            <person name="Jaros S."/>
            <person name="Januszkiewicz K."/>
            <person name="Wedrychowicz H."/>
        </authorList>
    </citation>
    <scope>NUCLEOTIDE SEQUENCE [LARGE SCALE GENOMIC DNA]</scope>
    <source>
        <strain evidence="2">DSM 27989</strain>
    </source>
</reference>
<keyword evidence="4" id="KW-1185">Reference proteome</keyword>
<evidence type="ECO:0000313" key="2">
    <source>
        <dbReference type="EMBL" id="SHL25326.1"/>
    </source>
</evidence>
<gene>
    <name evidence="1" type="ORF">GCM10010984_01260</name>
    <name evidence="2" type="ORF">SAMN05443634_107162</name>
</gene>
<reference evidence="4" key="4">
    <citation type="journal article" date="2019" name="Int. J. Syst. Evol. Microbiol.">
        <title>The Global Catalogue of Microorganisms (GCM) 10K type strain sequencing project: providing services to taxonomists for standard genome sequencing and annotation.</title>
        <authorList>
            <consortium name="The Broad Institute Genomics Platform"/>
            <consortium name="The Broad Institute Genome Sequencing Center for Infectious Disease"/>
            <person name="Wu L."/>
            <person name="Ma J."/>
        </authorList>
    </citation>
    <scope>NUCLEOTIDE SEQUENCE [LARGE SCALE GENOMIC DNA]</scope>
    <source>
        <strain evidence="4">CGMCC 1.12707</strain>
    </source>
</reference>
<organism evidence="2 3">
    <name type="scientific">Chishuiella changwenlii</name>
    <dbReference type="NCBI Taxonomy" id="1434701"/>
    <lineage>
        <taxon>Bacteria</taxon>
        <taxon>Pseudomonadati</taxon>
        <taxon>Bacteroidota</taxon>
        <taxon>Flavobacteriia</taxon>
        <taxon>Flavobacteriales</taxon>
        <taxon>Weeksellaceae</taxon>
        <taxon>Chishuiella</taxon>
    </lineage>
</organism>
<evidence type="ECO:0000313" key="1">
    <source>
        <dbReference type="EMBL" id="GGE87220.1"/>
    </source>
</evidence>
<evidence type="ECO:0008006" key="5">
    <source>
        <dbReference type="Google" id="ProtNLM"/>
    </source>
</evidence>
<proteinExistence type="predicted"/>
<evidence type="ECO:0000313" key="4">
    <source>
        <dbReference type="Proteomes" id="UP000650994"/>
    </source>
</evidence>
<dbReference type="RefSeq" id="WP_072932314.1">
    <property type="nucleotide sequence ID" value="NZ_BMFL01000001.1"/>
</dbReference>
<dbReference type="STRING" id="1434701.SAMN05443634_107162"/>
<reference evidence="3" key="2">
    <citation type="submission" date="2016-11" db="EMBL/GenBank/DDBJ databases">
        <authorList>
            <person name="Varghese N."/>
            <person name="Submissions S."/>
        </authorList>
    </citation>
    <scope>NUCLEOTIDE SEQUENCE [LARGE SCALE GENOMIC DNA]</scope>
    <source>
        <strain evidence="3">DSM 27989</strain>
    </source>
</reference>
<dbReference type="Proteomes" id="UP000184120">
    <property type="component" value="Unassembled WGS sequence"/>
</dbReference>
<name>A0A1M6Z474_9FLAO</name>
<reference evidence="1" key="5">
    <citation type="submission" date="2024-05" db="EMBL/GenBank/DDBJ databases">
        <authorList>
            <person name="Sun Q."/>
            <person name="Zhou Y."/>
        </authorList>
    </citation>
    <scope>NUCLEOTIDE SEQUENCE</scope>
    <source>
        <strain evidence="1">CGMCC 1.12707</strain>
    </source>
</reference>
<reference evidence="1" key="1">
    <citation type="journal article" date="2014" name="Int. J. Syst. Evol. Microbiol.">
        <title>Complete genome of a new Firmicutes species belonging to the dominant human colonic microbiota ('Ruminococcus bicirculans') reveals two chromosomes and a selective capacity to utilize plant glucans.</title>
        <authorList>
            <consortium name="NISC Comparative Sequencing Program"/>
            <person name="Wegmann U."/>
            <person name="Louis P."/>
            <person name="Goesmann A."/>
            <person name="Henrissat B."/>
            <person name="Duncan S.H."/>
            <person name="Flint H.J."/>
        </authorList>
    </citation>
    <scope>NUCLEOTIDE SEQUENCE</scope>
    <source>
        <strain evidence="1">CGMCC 1.12707</strain>
    </source>
</reference>